<keyword evidence="3" id="KW-0732">Signal</keyword>
<keyword evidence="2" id="KW-0812">Transmembrane</keyword>
<proteinExistence type="predicted"/>
<keyword evidence="2" id="KW-1133">Transmembrane helix</keyword>
<organism evidence="4 5">
    <name type="scientific">Coregonus suidteri</name>
    <dbReference type="NCBI Taxonomy" id="861788"/>
    <lineage>
        <taxon>Eukaryota</taxon>
        <taxon>Metazoa</taxon>
        <taxon>Chordata</taxon>
        <taxon>Craniata</taxon>
        <taxon>Vertebrata</taxon>
        <taxon>Euteleostomi</taxon>
        <taxon>Actinopterygii</taxon>
        <taxon>Neopterygii</taxon>
        <taxon>Teleostei</taxon>
        <taxon>Protacanthopterygii</taxon>
        <taxon>Salmoniformes</taxon>
        <taxon>Salmonidae</taxon>
        <taxon>Coregoninae</taxon>
        <taxon>Coregonus</taxon>
    </lineage>
</organism>
<sequence length="91" mass="10181">MTPLGMVWTVVCLWTTVGKVDPSASCDLIVWAPLAAGCGFLFLLLIITVCHCNRIRTKRCPHHYKKTAENGSTRATTSYSQQQTFLTLNRH</sequence>
<evidence type="ECO:0000313" key="5">
    <source>
        <dbReference type="Proteomes" id="UP001356427"/>
    </source>
</evidence>
<keyword evidence="5" id="KW-1185">Reference proteome</keyword>
<evidence type="ECO:0000256" key="1">
    <source>
        <dbReference type="SAM" id="MobiDB-lite"/>
    </source>
</evidence>
<feature type="signal peptide" evidence="3">
    <location>
        <begin position="1"/>
        <end position="18"/>
    </location>
</feature>
<feature type="region of interest" description="Disordered" evidence="1">
    <location>
        <begin position="69"/>
        <end position="91"/>
    </location>
</feature>
<name>A0AAN8LY54_9TELE</name>
<gene>
    <name evidence="4" type="ORF">J4Q44_G00079760</name>
</gene>
<accession>A0AAN8LY54</accession>
<dbReference type="EMBL" id="JAGTTL010000006">
    <property type="protein sequence ID" value="KAK6321000.1"/>
    <property type="molecule type" value="Genomic_DNA"/>
</dbReference>
<keyword evidence="2" id="KW-0472">Membrane</keyword>
<protein>
    <submittedName>
        <fullName evidence="4">Uncharacterized protein</fullName>
    </submittedName>
</protein>
<evidence type="ECO:0000256" key="3">
    <source>
        <dbReference type="SAM" id="SignalP"/>
    </source>
</evidence>
<reference evidence="4 5" key="1">
    <citation type="submission" date="2021-04" db="EMBL/GenBank/DDBJ databases">
        <authorList>
            <person name="De Guttry C."/>
            <person name="Zahm M."/>
            <person name="Klopp C."/>
            <person name="Cabau C."/>
            <person name="Louis A."/>
            <person name="Berthelot C."/>
            <person name="Parey E."/>
            <person name="Roest Crollius H."/>
            <person name="Montfort J."/>
            <person name="Robinson-Rechavi M."/>
            <person name="Bucao C."/>
            <person name="Bouchez O."/>
            <person name="Gislard M."/>
            <person name="Lluch J."/>
            <person name="Milhes M."/>
            <person name="Lampietro C."/>
            <person name="Lopez Roques C."/>
            <person name="Donnadieu C."/>
            <person name="Braasch I."/>
            <person name="Desvignes T."/>
            <person name="Postlethwait J."/>
            <person name="Bobe J."/>
            <person name="Wedekind C."/>
            <person name="Guiguen Y."/>
        </authorList>
    </citation>
    <scope>NUCLEOTIDE SEQUENCE [LARGE SCALE GENOMIC DNA]</scope>
    <source>
        <strain evidence="4">Cs_M1</strain>
        <tissue evidence="4">Blood</tissue>
    </source>
</reference>
<dbReference type="Proteomes" id="UP001356427">
    <property type="component" value="Unassembled WGS sequence"/>
</dbReference>
<feature type="transmembrane region" description="Helical" evidence="2">
    <location>
        <begin position="28"/>
        <end position="49"/>
    </location>
</feature>
<dbReference type="AlphaFoldDB" id="A0AAN8LY54"/>
<evidence type="ECO:0000256" key="2">
    <source>
        <dbReference type="SAM" id="Phobius"/>
    </source>
</evidence>
<feature type="chain" id="PRO_5042916641" evidence="3">
    <location>
        <begin position="19"/>
        <end position="91"/>
    </location>
</feature>
<comment type="caution">
    <text evidence="4">The sequence shown here is derived from an EMBL/GenBank/DDBJ whole genome shotgun (WGS) entry which is preliminary data.</text>
</comment>
<evidence type="ECO:0000313" key="4">
    <source>
        <dbReference type="EMBL" id="KAK6321000.1"/>
    </source>
</evidence>